<feature type="transmembrane region" description="Helical" evidence="6">
    <location>
        <begin position="86"/>
        <end position="104"/>
    </location>
</feature>
<evidence type="ECO:0000256" key="4">
    <source>
        <dbReference type="ARBA" id="ARBA00022989"/>
    </source>
</evidence>
<comment type="caution">
    <text evidence="7">The sequence shown here is derived from an EMBL/GenBank/DDBJ whole genome shotgun (WGS) entry which is preliminary data.</text>
</comment>
<feature type="transmembrane region" description="Helical" evidence="6">
    <location>
        <begin position="110"/>
        <end position="129"/>
    </location>
</feature>
<dbReference type="PANTHER" id="PTHR10057:SF0">
    <property type="entry name" value="TRANSLOCATOR PROTEIN"/>
    <property type="match status" value="1"/>
</dbReference>
<dbReference type="InterPro" id="IPR038330">
    <property type="entry name" value="TspO/MBR-related_sf"/>
</dbReference>
<evidence type="ECO:0000313" key="7">
    <source>
        <dbReference type="EMBL" id="KAJ1721467.1"/>
    </source>
</evidence>
<dbReference type="GO" id="GO:0033013">
    <property type="term" value="P:tetrapyrrole metabolic process"/>
    <property type="evidence" value="ECO:0007669"/>
    <property type="project" value="UniProtKB-ARBA"/>
</dbReference>
<dbReference type="OrthoDB" id="8841220at2759"/>
<sequence length="170" mass="18179">MSSWLGVSVAVPLGLGLATSFAALHPAAVDWHRRLRKPRYNAPHGALMPLLALVYTAGGVGSYLVSSEMELARHTPELRAAQAGKMGLGFYWLGLTFVVFWPRLVAFGPSLRLALADLATGTVLQFLAMIEFFRLTAVGGLLMLVCFAVSAGLATWNGALVLVERDGLPL</sequence>
<reference evidence="7" key="1">
    <citation type="submission" date="2022-07" db="EMBL/GenBank/DDBJ databases">
        <title>Phylogenomic reconstructions and comparative analyses of Kickxellomycotina fungi.</title>
        <authorList>
            <person name="Reynolds N.K."/>
            <person name="Stajich J.E."/>
            <person name="Barry K."/>
            <person name="Grigoriev I.V."/>
            <person name="Crous P."/>
            <person name="Smith M.E."/>
        </authorList>
    </citation>
    <scope>NUCLEOTIDE SEQUENCE</scope>
    <source>
        <strain evidence="7">BCRC 34381</strain>
    </source>
</reference>
<keyword evidence="5 6" id="KW-0472">Membrane</keyword>
<feature type="transmembrane region" description="Helical" evidence="6">
    <location>
        <begin position="141"/>
        <end position="163"/>
    </location>
</feature>
<keyword evidence="8" id="KW-1185">Reference proteome</keyword>
<evidence type="ECO:0000256" key="1">
    <source>
        <dbReference type="ARBA" id="ARBA00004141"/>
    </source>
</evidence>
<dbReference type="PANTHER" id="PTHR10057">
    <property type="entry name" value="PERIPHERAL-TYPE BENZODIAZEPINE RECEPTOR"/>
    <property type="match status" value="1"/>
</dbReference>
<evidence type="ECO:0000256" key="3">
    <source>
        <dbReference type="ARBA" id="ARBA00022692"/>
    </source>
</evidence>
<dbReference type="Pfam" id="PF03073">
    <property type="entry name" value="TspO_MBR"/>
    <property type="match status" value="1"/>
</dbReference>
<evidence type="ECO:0000256" key="5">
    <source>
        <dbReference type="ARBA" id="ARBA00023136"/>
    </source>
</evidence>
<dbReference type="GO" id="GO:0016020">
    <property type="term" value="C:membrane"/>
    <property type="evidence" value="ECO:0007669"/>
    <property type="project" value="UniProtKB-SubCell"/>
</dbReference>
<dbReference type="Proteomes" id="UP001143981">
    <property type="component" value="Unassembled WGS sequence"/>
</dbReference>
<evidence type="ECO:0000313" key="8">
    <source>
        <dbReference type="Proteomes" id="UP001143981"/>
    </source>
</evidence>
<protein>
    <submittedName>
        <fullName evidence="7">Uncharacterized protein</fullName>
    </submittedName>
</protein>
<organism evidence="7 8">
    <name type="scientific">Coemansia biformis</name>
    <dbReference type="NCBI Taxonomy" id="1286918"/>
    <lineage>
        <taxon>Eukaryota</taxon>
        <taxon>Fungi</taxon>
        <taxon>Fungi incertae sedis</taxon>
        <taxon>Zoopagomycota</taxon>
        <taxon>Kickxellomycotina</taxon>
        <taxon>Kickxellomycetes</taxon>
        <taxon>Kickxellales</taxon>
        <taxon>Kickxellaceae</taxon>
        <taxon>Coemansia</taxon>
    </lineage>
</organism>
<dbReference type="EMBL" id="JANBOI010002495">
    <property type="protein sequence ID" value="KAJ1721467.1"/>
    <property type="molecule type" value="Genomic_DNA"/>
</dbReference>
<name>A0A9W8CS51_9FUNG</name>
<comment type="subcellular location">
    <subcellularLocation>
        <location evidence="1">Membrane</location>
        <topology evidence="1">Multi-pass membrane protein</topology>
    </subcellularLocation>
</comment>
<evidence type="ECO:0000256" key="2">
    <source>
        <dbReference type="ARBA" id="ARBA00007524"/>
    </source>
</evidence>
<feature type="transmembrane region" description="Helical" evidence="6">
    <location>
        <begin position="46"/>
        <end position="65"/>
    </location>
</feature>
<dbReference type="Gene3D" id="1.20.1260.100">
    <property type="entry name" value="TspO/MBR protein"/>
    <property type="match status" value="1"/>
</dbReference>
<dbReference type="AlphaFoldDB" id="A0A9W8CS51"/>
<evidence type="ECO:0000256" key="6">
    <source>
        <dbReference type="SAM" id="Phobius"/>
    </source>
</evidence>
<keyword evidence="3 6" id="KW-0812">Transmembrane</keyword>
<proteinExistence type="inferred from homology"/>
<gene>
    <name evidence="7" type="ORF">LPJ61_006038</name>
</gene>
<accession>A0A9W8CS51</accession>
<keyword evidence="4 6" id="KW-1133">Transmembrane helix</keyword>
<dbReference type="InterPro" id="IPR004307">
    <property type="entry name" value="TspO_MBR"/>
</dbReference>
<comment type="similarity">
    <text evidence="2">Belongs to the TspO/BZRP family.</text>
</comment>